<evidence type="ECO:0000256" key="1">
    <source>
        <dbReference type="SAM" id="MobiDB-lite"/>
    </source>
</evidence>
<evidence type="ECO:0000313" key="3">
    <source>
        <dbReference type="Proteomes" id="UP000014071"/>
    </source>
</evidence>
<sequence length="136" mass="15124">MVVEKQSWILSASGPSCKQSCCVCGEVERPSEHIIDVEPSKRPSVRSYFPGARVFRTSLNVEHRRGPTWIVTLICRMSCAGWEGESLRKTRGNKPALQPAERSDPKELETSGAPLKLSKGTDRSGPVDLFRPRDDN</sequence>
<dbReference type="HOGENOM" id="CLU_1876332_0_0_1"/>
<gene>
    <name evidence="2" type="ORF">PHSY_003045</name>
</gene>
<proteinExistence type="predicted"/>
<protein>
    <submittedName>
        <fullName evidence="2">Uncharacterized protein</fullName>
    </submittedName>
</protein>
<dbReference type="RefSeq" id="XP_012189056.1">
    <property type="nucleotide sequence ID" value="XM_012333666.1"/>
</dbReference>
<feature type="region of interest" description="Disordered" evidence="1">
    <location>
        <begin position="88"/>
        <end position="136"/>
    </location>
</feature>
<keyword evidence="3" id="KW-1185">Reference proteome</keyword>
<dbReference type="Proteomes" id="UP000014071">
    <property type="component" value="Unassembled WGS sequence"/>
</dbReference>
<dbReference type="AlphaFoldDB" id="R9P2I3"/>
<organism evidence="2 3">
    <name type="scientific">Pseudozyma hubeiensis (strain SY62)</name>
    <name type="common">Yeast</name>
    <dbReference type="NCBI Taxonomy" id="1305764"/>
    <lineage>
        <taxon>Eukaryota</taxon>
        <taxon>Fungi</taxon>
        <taxon>Dikarya</taxon>
        <taxon>Basidiomycota</taxon>
        <taxon>Ustilaginomycotina</taxon>
        <taxon>Ustilaginomycetes</taxon>
        <taxon>Ustilaginales</taxon>
        <taxon>Ustilaginaceae</taxon>
        <taxon>Pseudozyma</taxon>
    </lineage>
</organism>
<evidence type="ECO:0000313" key="2">
    <source>
        <dbReference type="EMBL" id="GAC95469.1"/>
    </source>
</evidence>
<name>R9P2I3_PSEHS</name>
<reference evidence="3" key="1">
    <citation type="journal article" date="2013" name="Genome Announc.">
        <title>Draft genome sequence of the basidiomycetous yeast-like fungus Pseudozyma hubeiensis SY62, which produces an abundant amount of the biosurfactant mannosylerythritol lipids.</title>
        <authorList>
            <person name="Konishi M."/>
            <person name="Hatada Y."/>
            <person name="Horiuchi J."/>
        </authorList>
    </citation>
    <scope>NUCLEOTIDE SEQUENCE [LARGE SCALE GENOMIC DNA]</scope>
    <source>
        <strain evidence="3">SY62</strain>
    </source>
</reference>
<dbReference type="EMBL" id="DF238795">
    <property type="protein sequence ID" value="GAC95469.1"/>
    <property type="molecule type" value="Genomic_DNA"/>
</dbReference>
<accession>R9P2I3</accession>
<dbReference type="GeneID" id="24108335"/>